<reference evidence="1 2" key="1">
    <citation type="submission" date="2017-04" db="EMBL/GenBank/DDBJ databases">
        <authorList>
            <person name="Afonso C.L."/>
            <person name="Miller P.J."/>
            <person name="Scott M.A."/>
            <person name="Spackman E."/>
            <person name="Goraichik I."/>
            <person name="Dimitrov K.M."/>
            <person name="Suarez D.L."/>
            <person name="Swayne D.E."/>
        </authorList>
    </citation>
    <scope>NUCLEOTIDE SEQUENCE [LARGE SCALE GENOMIC DNA]</scope>
    <source>
        <strain evidence="1 2">CGMCC 1.10972</strain>
    </source>
</reference>
<evidence type="ECO:0008006" key="3">
    <source>
        <dbReference type="Google" id="ProtNLM"/>
    </source>
</evidence>
<sequence>MLNFAATVAGAGLAAIVLVANLQGAPLPKDETTRAGATLLDPMTITSIPAAPEQRPTEAIRLIDLRSGATCRMPYPHRLSENFSFAPVGPDCQGSPDLARVTKWRRTAEGYLEMADAGERPVLRFMPGDGVLYESVYPAQAIVTIVPAKS</sequence>
<accession>A0A1W2DNK4</accession>
<keyword evidence="2" id="KW-1185">Reference proteome</keyword>
<dbReference type="Proteomes" id="UP000192656">
    <property type="component" value="Unassembled WGS sequence"/>
</dbReference>
<organism evidence="1 2">
    <name type="scientific">Fulvimarina manganoxydans</name>
    <dbReference type="NCBI Taxonomy" id="937218"/>
    <lineage>
        <taxon>Bacteria</taxon>
        <taxon>Pseudomonadati</taxon>
        <taxon>Pseudomonadota</taxon>
        <taxon>Alphaproteobacteria</taxon>
        <taxon>Hyphomicrobiales</taxon>
        <taxon>Aurantimonadaceae</taxon>
        <taxon>Fulvimarina</taxon>
    </lineage>
</organism>
<dbReference type="OrthoDB" id="8116606at2"/>
<dbReference type="AlphaFoldDB" id="A0A1W2DNK4"/>
<gene>
    <name evidence="1" type="ORF">SAMN06297251_11646</name>
</gene>
<name>A0A1W2DNK4_9HYPH</name>
<dbReference type="EMBL" id="FWXR01000016">
    <property type="protein sequence ID" value="SMC98652.1"/>
    <property type="molecule type" value="Genomic_DNA"/>
</dbReference>
<dbReference type="RefSeq" id="WP_084411475.1">
    <property type="nucleotide sequence ID" value="NZ_FWXR01000016.1"/>
</dbReference>
<evidence type="ECO:0000313" key="1">
    <source>
        <dbReference type="EMBL" id="SMC98652.1"/>
    </source>
</evidence>
<protein>
    <recommendedName>
        <fullName evidence="3">Protease inhibitor Inh</fullName>
    </recommendedName>
</protein>
<proteinExistence type="predicted"/>
<evidence type="ECO:0000313" key="2">
    <source>
        <dbReference type="Proteomes" id="UP000192656"/>
    </source>
</evidence>